<evidence type="ECO:0008006" key="2">
    <source>
        <dbReference type="Google" id="ProtNLM"/>
    </source>
</evidence>
<reference evidence="1" key="1">
    <citation type="journal article" date="2015" name="Nature">
        <title>Complex archaea that bridge the gap between prokaryotes and eukaryotes.</title>
        <authorList>
            <person name="Spang A."/>
            <person name="Saw J.H."/>
            <person name="Jorgensen S.L."/>
            <person name="Zaremba-Niedzwiedzka K."/>
            <person name="Martijn J."/>
            <person name="Lind A.E."/>
            <person name="van Eijk R."/>
            <person name="Schleper C."/>
            <person name="Guy L."/>
            <person name="Ettema T.J."/>
        </authorList>
    </citation>
    <scope>NUCLEOTIDE SEQUENCE</scope>
</reference>
<proteinExistence type="predicted"/>
<gene>
    <name evidence="1" type="ORF">LCGC14_2939910</name>
</gene>
<dbReference type="EMBL" id="LAZR01058941">
    <property type="protein sequence ID" value="KKK68852.1"/>
    <property type="molecule type" value="Genomic_DNA"/>
</dbReference>
<protein>
    <recommendedName>
        <fullName evidence="2">ABM domain-containing protein</fullName>
    </recommendedName>
</protein>
<accession>A0A0F8XID3</accession>
<name>A0A0F8XID3_9ZZZZ</name>
<comment type="caution">
    <text evidence="1">The sequence shown here is derived from an EMBL/GenBank/DDBJ whole genome shotgun (WGS) entry which is preliminary data.</text>
</comment>
<sequence length="124" mass="13738">MSHEGKTQITFIFTASPDQVGEGDRIFASHAAWIAKTHYREGNLALLHYNVVKGPELSNPLDPSSQPTDNTCFVLTEVYETPAGLEDHWKQGSEGWEDFSAFVNWASSVKVAVLHGSPVIHSLW</sequence>
<evidence type="ECO:0000313" key="1">
    <source>
        <dbReference type="EMBL" id="KKK68852.1"/>
    </source>
</evidence>
<dbReference type="AlphaFoldDB" id="A0A0F8XID3"/>
<organism evidence="1">
    <name type="scientific">marine sediment metagenome</name>
    <dbReference type="NCBI Taxonomy" id="412755"/>
    <lineage>
        <taxon>unclassified sequences</taxon>
        <taxon>metagenomes</taxon>
        <taxon>ecological metagenomes</taxon>
    </lineage>
</organism>